<dbReference type="InterPro" id="IPR006680">
    <property type="entry name" value="Amidohydro-rel"/>
</dbReference>
<evidence type="ECO:0000313" key="3">
    <source>
        <dbReference type="EMBL" id="MDR7303033.1"/>
    </source>
</evidence>
<dbReference type="CDD" id="cd01298">
    <property type="entry name" value="ATZ_TRZ_like"/>
    <property type="match status" value="1"/>
</dbReference>
<evidence type="ECO:0000256" key="1">
    <source>
        <dbReference type="ARBA" id="ARBA00022801"/>
    </source>
</evidence>
<dbReference type="EMBL" id="JAVDXW010000001">
    <property type="protein sequence ID" value="MDR7303033.1"/>
    <property type="molecule type" value="Genomic_DNA"/>
</dbReference>
<keyword evidence="4" id="KW-1185">Reference proteome</keyword>
<proteinExistence type="predicted"/>
<dbReference type="SUPFAM" id="SSF51338">
    <property type="entry name" value="Composite domain of metallo-dependent hydrolases"/>
    <property type="match status" value="1"/>
</dbReference>
<protein>
    <submittedName>
        <fullName evidence="3">Cytosine/adenosine deaminase-related metal-dependent hydrolase</fullName>
    </submittedName>
</protein>
<reference evidence="3" key="1">
    <citation type="submission" date="2023-07" db="EMBL/GenBank/DDBJ databases">
        <title>Sequencing the genomes of 1000 actinobacteria strains.</title>
        <authorList>
            <person name="Klenk H.-P."/>
        </authorList>
    </citation>
    <scope>NUCLEOTIDE SEQUENCE</scope>
    <source>
        <strain evidence="3">DSM 45977</strain>
    </source>
</reference>
<dbReference type="NCBIfam" id="NF006055">
    <property type="entry name" value="PRK08203.1"/>
    <property type="match status" value="1"/>
</dbReference>
<dbReference type="Gene3D" id="2.30.40.10">
    <property type="entry name" value="Urease, subunit C, domain 1"/>
    <property type="match status" value="1"/>
</dbReference>
<keyword evidence="1 3" id="KW-0378">Hydrolase</keyword>
<dbReference type="InterPro" id="IPR011059">
    <property type="entry name" value="Metal-dep_hydrolase_composite"/>
</dbReference>
<dbReference type="RefSeq" id="WP_310275074.1">
    <property type="nucleotide sequence ID" value="NZ_JAVDXW010000001.1"/>
</dbReference>
<dbReference type="Pfam" id="PF01979">
    <property type="entry name" value="Amidohydro_1"/>
    <property type="match status" value="1"/>
</dbReference>
<dbReference type="Gene3D" id="3.20.20.140">
    <property type="entry name" value="Metal-dependent hydrolases"/>
    <property type="match status" value="1"/>
</dbReference>
<dbReference type="PANTHER" id="PTHR43794">
    <property type="entry name" value="AMINOHYDROLASE SSNA-RELATED"/>
    <property type="match status" value="1"/>
</dbReference>
<name>A0AAE3ZDQ3_9ACTN</name>
<gene>
    <name evidence="3" type="ORF">JOF55_003214</name>
</gene>
<dbReference type="AlphaFoldDB" id="A0AAE3ZDQ3"/>
<dbReference type="GO" id="GO:0016810">
    <property type="term" value="F:hydrolase activity, acting on carbon-nitrogen (but not peptide) bonds"/>
    <property type="evidence" value="ECO:0007669"/>
    <property type="project" value="InterPro"/>
</dbReference>
<dbReference type="InterPro" id="IPR050287">
    <property type="entry name" value="MTA/SAH_deaminase"/>
</dbReference>
<dbReference type="Proteomes" id="UP001180845">
    <property type="component" value="Unassembled WGS sequence"/>
</dbReference>
<dbReference type="SUPFAM" id="SSF51556">
    <property type="entry name" value="Metallo-dependent hydrolases"/>
    <property type="match status" value="1"/>
</dbReference>
<accession>A0AAE3ZDQ3</accession>
<dbReference type="PANTHER" id="PTHR43794:SF11">
    <property type="entry name" value="AMIDOHYDROLASE-RELATED DOMAIN-CONTAINING PROTEIN"/>
    <property type="match status" value="1"/>
</dbReference>
<sequence>MNGNSRIVIEGAAVVTVDAAERLGAHLGTEHSEGYLVIEDDRILDVGPGTAPPQDAPARRIDGSGCLLTPGLVNTHHHLYQWATRGYAADATLFDWLTALYPVWAGLDEEITHAAASAGLGWTALSGCTTVADHHYVFPRDGGDVLGAVVSAAERVGVRLHAVRGSMDRGRSHGGLPPDSIVEDVDSALSGTEDAIGRFHDPAPGSRVRIAVGPCSPFTVSAELMRSSAELARSHGVRMHTHLAETLDEHEQCLAEFGCTPAEYAERLGWLGTDVWLAHSVHLSDAAVRRFGDTGTGVAHCPSSNGRLGAGVAPVRPLLDAGSPVGLGVDGVASNEAGRLGDELRQALLTARAHYGPQSLSVRDALWLGTRGGARCLGREDELGSLQPGKLADIAMWRLDGLGHAGIQDPVAALVLGPLPRLERLLCGGEPVVDNGHLVTTSETDLTHELRRAGAQLARHHNTDQEVA</sequence>
<feature type="domain" description="Amidohydrolase-related" evidence="2">
    <location>
        <begin position="68"/>
        <end position="404"/>
    </location>
</feature>
<organism evidence="3 4">
    <name type="scientific">Haloactinomyces albus</name>
    <dbReference type="NCBI Taxonomy" id="1352928"/>
    <lineage>
        <taxon>Bacteria</taxon>
        <taxon>Bacillati</taxon>
        <taxon>Actinomycetota</taxon>
        <taxon>Actinomycetes</taxon>
        <taxon>Actinopolysporales</taxon>
        <taxon>Actinopolysporaceae</taxon>
        <taxon>Haloactinomyces</taxon>
    </lineage>
</organism>
<dbReference type="InterPro" id="IPR032466">
    <property type="entry name" value="Metal_Hydrolase"/>
</dbReference>
<evidence type="ECO:0000259" key="2">
    <source>
        <dbReference type="Pfam" id="PF01979"/>
    </source>
</evidence>
<evidence type="ECO:0000313" key="4">
    <source>
        <dbReference type="Proteomes" id="UP001180845"/>
    </source>
</evidence>
<comment type="caution">
    <text evidence="3">The sequence shown here is derived from an EMBL/GenBank/DDBJ whole genome shotgun (WGS) entry which is preliminary data.</text>
</comment>